<protein>
    <submittedName>
        <fullName evidence="2">SS nuclear autoantigen 1</fullName>
    </submittedName>
</protein>
<gene>
    <name evidence="2" type="primary">SSNA1</name>
</gene>
<sequence length="188" mass="20559">MSGAGEALQGYNAALLEGLAELRARRDELSGRIREEEAERERLQSRIAALTERLARSSERTARHLAARRQLDACIAESEAAYGKVRPSRIPAERRGCELRERERAPLGGRKKVVWCGRWGAARVARRGGGAPSLQTAEVGMELRVSLCAAGSGNRRPLMIPSNSNHSDSVCPILHTVTAEFSSHPKPQ</sequence>
<dbReference type="InterPro" id="IPR033362">
    <property type="entry name" value="SSNA1_fam"/>
</dbReference>
<evidence type="ECO:0000313" key="3">
    <source>
        <dbReference type="Proteomes" id="UP000000539"/>
    </source>
</evidence>
<dbReference type="FunCoup" id="A0A8V1A5Y6">
    <property type="interactions" value="1"/>
</dbReference>
<reference evidence="2" key="3">
    <citation type="submission" date="2025-09" db="UniProtKB">
        <authorList>
            <consortium name="Ensembl"/>
        </authorList>
    </citation>
    <scope>IDENTIFICATION</scope>
    <source>
        <strain evidence="2">broiler</strain>
    </source>
</reference>
<dbReference type="PANTHER" id="PTHR28661:SF1">
    <property type="entry name" value="MICROTUBULE NUCLEATION FACTOR SSNA1"/>
    <property type="match status" value="1"/>
</dbReference>
<evidence type="ECO:0000313" key="2">
    <source>
        <dbReference type="Ensembl" id="ENSGALP00010041317.1"/>
    </source>
</evidence>
<dbReference type="Ensembl" id="ENSGALT00010067574.1">
    <property type="protein sequence ID" value="ENSGALP00010041317.1"/>
    <property type="gene ID" value="ENSGALG00010027881.1"/>
</dbReference>
<reference evidence="2" key="2">
    <citation type="submission" date="2025-08" db="UniProtKB">
        <authorList>
            <consortium name="Ensembl"/>
        </authorList>
    </citation>
    <scope>IDENTIFICATION</scope>
    <source>
        <strain evidence="2">broiler</strain>
    </source>
</reference>
<keyword evidence="1" id="KW-0175">Coiled coil</keyword>
<name>A0A8V1A5Y6_CHICK</name>
<dbReference type="Proteomes" id="UP000000539">
    <property type="component" value="Chromosome 17"/>
</dbReference>
<proteinExistence type="predicted"/>
<evidence type="ECO:0000256" key="1">
    <source>
        <dbReference type="SAM" id="Coils"/>
    </source>
</evidence>
<feature type="coiled-coil region" evidence="1">
    <location>
        <begin position="19"/>
        <end position="60"/>
    </location>
</feature>
<accession>A0A8V1A5Y6</accession>
<dbReference type="GeneTree" id="ENSGT00940000164889"/>
<reference evidence="2" key="1">
    <citation type="submission" date="2020-11" db="EMBL/GenBank/DDBJ databases">
        <title>Gallus gallus (Chicken) genome, bGalGal1, GRCg7b, maternal haplotype autosomes + Z &amp; W.</title>
        <authorList>
            <person name="Warren W."/>
            <person name="Formenti G."/>
            <person name="Fedrigo O."/>
            <person name="Haase B."/>
            <person name="Mountcastle J."/>
            <person name="Balacco J."/>
            <person name="Tracey A."/>
            <person name="Schneider V."/>
            <person name="Okimoto R."/>
            <person name="Cheng H."/>
            <person name="Hawken R."/>
            <person name="Howe K."/>
            <person name="Jarvis E.D."/>
        </authorList>
    </citation>
    <scope>NUCLEOTIDE SEQUENCE [LARGE SCALE GENOMIC DNA]</scope>
    <source>
        <strain evidence="2">Broiler</strain>
    </source>
</reference>
<keyword evidence="3" id="KW-1185">Reference proteome</keyword>
<dbReference type="AlphaFoldDB" id="A0A8V1A5Y6"/>
<dbReference type="PANTHER" id="PTHR28661">
    <property type="entry name" value="SJOEGREN SYNDROME NUCLEAR AUTOANTIGEN 1"/>
    <property type="match status" value="1"/>
</dbReference>
<organism evidence="2 3">
    <name type="scientific">Gallus gallus</name>
    <name type="common">Chicken</name>
    <dbReference type="NCBI Taxonomy" id="9031"/>
    <lineage>
        <taxon>Eukaryota</taxon>
        <taxon>Metazoa</taxon>
        <taxon>Chordata</taxon>
        <taxon>Craniata</taxon>
        <taxon>Vertebrata</taxon>
        <taxon>Euteleostomi</taxon>
        <taxon>Archelosauria</taxon>
        <taxon>Archosauria</taxon>
        <taxon>Dinosauria</taxon>
        <taxon>Saurischia</taxon>
        <taxon>Theropoda</taxon>
        <taxon>Coelurosauria</taxon>
        <taxon>Aves</taxon>
        <taxon>Neognathae</taxon>
        <taxon>Galloanserae</taxon>
        <taxon>Galliformes</taxon>
        <taxon>Phasianidae</taxon>
        <taxon>Phasianinae</taxon>
        <taxon>Gallus</taxon>
    </lineage>
</organism>